<dbReference type="HOGENOM" id="CLU_2305752_0_0_1"/>
<protein>
    <submittedName>
        <fullName evidence="1">Uncharacterized protein</fullName>
    </submittedName>
</protein>
<gene>
    <name evidence="1" type="ORF">CERSUDRAFT_82486</name>
</gene>
<evidence type="ECO:0000313" key="1">
    <source>
        <dbReference type="EMBL" id="EMD38234.1"/>
    </source>
</evidence>
<dbReference type="EMBL" id="KB445795">
    <property type="protein sequence ID" value="EMD38234.1"/>
    <property type="molecule type" value="Genomic_DNA"/>
</dbReference>
<sequence length="100" mass="11331">MSHKIILRDLTIAHKLANGPLISRAVKINVEARCIIFISSPYAKVDDEQFRDRLSILTRPSTHAETPCPLRHIECETVIFLKSRMKKSFQPASAVDETQS</sequence>
<keyword evidence="2" id="KW-1185">Reference proteome</keyword>
<name>M2PP43_CERS8</name>
<evidence type="ECO:0000313" key="2">
    <source>
        <dbReference type="Proteomes" id="UP000016930"/>
    </source>
</evidence>
<proteinExistence type="predicted"/>
<dbReference type="Proteomes" id="UP000016930">
    <property type="component" value="Unassembled WGS sequence"/>
</dbReference>
<reference evidence="1 2" key="1">
    <citation type="journal article" date="2012" name="Proc. Natl. Acad. Sci. U.S.A.">
        <title>Comparative genomics of Ceriporiopsis subvermispora and Phanerochaete chrysosporium provide insight into selective ligninolysis.</title>
        <authorList>
            <person name="Fernandez-Fueyo E."/>
            <person name="Ruiz-Duenas F.J."/>
            <person name="Ferreira P."/>
            <person name="Floudas D."/>
            <person name="Hibbett D.S."/>
            <person name="Canessa P."/>
            <person name="Larrondo L.F."/>
            <person name="James T.Y."/>
            <person name="Seelenfreund D."/>
            <person name="Lobos S."/>
            <person name="Polanco R."/>
            <person name="Tello M."/>
            <person name="Honda Y."/>
            <person name="Watanabe T."/>
            <person name="Watanabe T."/>
            <person name="Ryu J.S."/>
            <person name="Kubicek C.P."/>
            <person name="Schmoll M."/>
            <person name="Gaskell J."/>
            <person name="Hammel K.E."/>
            <person name="St John F.J."/>
            <person name="Vanden Wymelenberg A."/>
            <person name="Sabat G."/>
            <person name="Splinter BonDurant S."/>
            <person name="Syed K."/>
            <person name="Yadav J.S."/>
            <person name="Doddapaneni H."/>
            <person name="Subramanian V."/>
            <person name="Lavin J.L."/>
            <person name="Oguiza J.A."/>
            <person name="Perez G."/>
            <person name="Pisabarro A.G."/>
            <person name="Ramirez L."/>
            <person name="Santoyo F."/>
            <person name="Master E."/>
            <person name="Coutinho P.M."/>
            <person name="Henrissat B."/>
            <person name="Lombard V."/>
            <person name="Magnuson J.K."/>
            <person name="Kuees U."/>
            <person name="Hori C."/>
            <person name="Igarashi K."/>
            <person name="Samejima M."/>
            <person name="Held B.W."/>
            <person name="Barry K.W."/>
            <person name="LaButti K.M."/>
            <person name="Lapidus A."/>
            <person name="Lindquist E.A."/>
            <person name="Lucas S.M."/>
            <person name="Riley R."/>
            <person name="Salamov A.A."/>
            <person name="Hoffmeister D."/>
            <person name="Schwenk D."/>
            <person name="Hadar Y."/>
            <person name="Yarden O."/>
            <person name="de Vries R.P."/>
            <person name="Wiebenga A."/>
            <person name="Stenlid J."/>
            <person name="Eastwood D."/>
            <person name="Grigoriev I.V."/>
            <person name="Berka R.M."/>
            <person name="Blanchette R.A."/>
            <person name="Kersten P."/>
            <person name="Martinez A.T."/>
            <person name="Vicuna R."/>
            <person name="Cullen D."/>
        </authorList>
    </citation>
    <scope>NUCLEOTIDE SEQUENCE [LARGE SCALE GENOMIC DNA]</scope>
    <source>
        <strain evidence="1 2">B</strain>
    </source>
</reference>
<dbReference type="AlphaFoldDB" id="M2PP43"/>
<organism evidence="1 2">
    <name type="scientific">Ceriporiopsis subvermispora (strain B)</name>
    <name type="common">White-rot fungus</name>
    <name type="synonym">Gelatoporia subvermispora</name>
    <dbReference type="NCBI Taxonomy" id="914234"/>
    <lineage>
        <taxon>Eukaryota</taxon>
        <taxon>Fungi</taxon>
        <taxon>Dikarya</taxon>
        <taxon>Basidiomycota</taxon>
        <taxon>Agaricomycotina</taxon>
        <taxon>Agaricomycetes</taxon>
        <taxon>Polyporales</taxon>
        <taxon>Gelatoporiaceae</taxon>
        <taxon>Gelatoporia</taxon>
    </lineage>
</organism>
<accession>M2PP43</accession>